<accession>A0A544YIL0</accession>
<dbReference type="Proteomes" id="UP000316541">
    <property type="component" value="Unassembled WGS sequence"/>
</dbReference>
<dbReference type="SMART" id="SM00347">
    <property type="entry name" value="HTH_MARR"/>
    <property type="match status" value="1"/>
</dbReference>
<feature type="domain" description="HTH marR-type" evidence="1">
    <location>
        <begin position="23"/>
        <end position="155"/>
    </location>
</feature>
<evidence type="ECO:0000313" key="2">
    <source>
        <dbReference type="EMBL" id="TQS16599.1"/>
    </source>
</evidence>
<dbReference type="RefSeq" id="WP_142623896.1">
    <property type="nucleotide sequence ID" value="NZ_VIRM01000051.1"/>
</dbReference>
<proteinExistence type="predicted"/>
<comment type="caution">
    <text evidence="2">The sequence shown here is derived from an EMBL/GenBank/DDBJ whole genome shotgun (WGS) entry which is preliminary data.</text>
</comment>
<dbReference type="Pfam" id="PF12802">
    <property type="entry name" value="MarR_2"/>
    <property type="match status" value="1"/>
</dbReference>
<sequence length="187" mass="20264">MTSPPVVDQADQADQVEQVEQPVHRCGALLEHLARRLRLRSESVLAPLGLRPRHLVALTVLRARGGSTQQALASTLEMDGTNVVGLLNDLEAEKLIERRRSPEDRRRHIVELTEAGAERLARAECALAAVEDEVLGALDHDQRETLFSLLQQVATRGVEAACVEADTGSVEAACMAEAAAHDEVPPC</sequence>
<reference evidence="2 3" key="1">
    <citation type="submission" date="2019-07" db="EMBL/GenBank/DDBJ databases">
        <title>Microbispora hainanensis DSM 45428.</title>
        <authorList>
            <person name="Thawai C."/>
        </authorList>
    </citation>
    <scope>NUCLEOTIDE SEQUENCE [LARGE SCALE GENOMIC DNA]</scope>
    <source>
        <strain evidence="2 3">DSM 45428</strain>
    </source>
</reference>
<dbReference type="PANTHER" id="PTHR33164:SF43">
    <property type="entry name" value="HTH-TYPE TRANSCRIPTIONAL REPRESSOR YETL"/>
    <property type="match status" value="1"/>
</dbReference>
<dbReference type="SUPFAM" id="SSF46785">
    <property type="entry name" value="Winged helix' DNA-binding domain"/>
    <property type="match status" value="1"/>
</dbReference>
<dbReference type="InterPro" id="IPR039422">
    <property type="entry name" value="MarR/SlyA-like"/>
</dbReference>
<dbReference type="PANTHER" id="PTHR33164">
    <property type="entry name" value="TRANSCRIPTIONAL REGULATOR, MARR FAMILY"/>
    <property type="match status" value="1"/>
</dbReference>
<evidence type="ECO:0000313" key="3">
    <source>
        <dbReference type="Proteomes" id="UP000316541"/>
    </source>
</evidence>
<dbReference type="InterPro" id="IPR036390">
    <property type="entry name" value="WH_DNA-bd_sf"/>
</dbReference>
<evidence type="ECO:0000259" key="1">
    <source>
        <dbReference type="PROSITE" id="PS50995"/>
    </source>
</evidence>
<dbReference type="GO" id="GO:0003700">
    <property type="term" value="F:DNA-binding transcription factor activity"/>
    <property type="evidence" value="ECO:0007669"/>
    <property type="project" value="InterPro"/>
</dbReference>
<dbReference type="GO" id="GO:0006950">
    <property type="term" value="P:response to stress"/>
    <property type="evidence" value="ECO:0007669"/>
    <property type="project" value="TreeGrafter"/>
</dbReference>
<dbReference type="PRINTS" id="PR00598">
    <property type="entry name" value="HTHMARR"/>
</dbReference>
<gene>
    <name evidence="2" type="ORF">FLX08_31455</name>
</gene>
<dbReference type="EMBL" id="VIRM01000051">
    <property type="protein sequence ID" value="TQS16599.1"/>
    <property type="molecule type" value="Genomic_DNA"/>
</dbReference>
<name>A0A544YIL0_9ACTN</name>
<protein>
    <submittedName>
        <fullName evidence="2">Winged helix-turn-helix transcriptional regulator</fullName>
    </submittedName>
</protein>
<dbReference type="AlphaFoldDB" id="A0A544YIL0"/>
<dbReference type="InterPro" id="IPR036388">
    <property type="entry name" value="WH-like_DNA-bd_sf"/>
</dbReference>
<dbReference type="InterPro" id="IPR000835">
    <property type="entry name" value="HTH_MarR-typ"/>
</dbReference>
<dbReference type="PROSITE" id="PS50995">
    <property type="entry name" value="HTH_MARR_2"/>
    <property type="match status" value="1"/>
</dbReference>
<organism evidence="2 3">
    <name type="scientific">Microbispora hainanensis</name>
    <dbReference type="NCBI Taxonomy" id="568844"/>
    <lineage>
        <taxon>Bacteria</taxon>
        <taxon>Bacillati</taxon>
        <taxon>Actinomycetota</taxon>
        <taxon>Actinomycetes</taxon>
        <taxon>Streptosporangiales</taxon>
        <taxon>Streptosporangiaceae</taxon>
        <taxon>Microbispora</taxon>
    </lineage>
</organism>
<dbReference type="Gene3D" id="1.10.10.10">
    <property type="entry name" value="Winged helix-like DNA-binding domain superfamily/Winged helix DNA-binding domain"/>
    <property type="match status" value="1"/>
</dbReference>